<evidence type="ECO:0000313" key="2">
    <source>
        <dbReference type="Proteomes" id="UP001153331"/>
    </source>
</evidence>
<reference evidence="1" key="1">
    <citation type="submission" date="2022-11" db="EMBL/GenBank/DDBJ databases">
        <title>Genome Sequence of Boeremia exigua.</title>
        <authorList>
            <person name="Buettner E."/>
        </authorList>
    </citation>
    <scope>NUCLEOTIDE SEQUENCE</scope>
    <source>
        <strain evidence="1">CU02</strain>
    </source>
</reference>
<accession>A0ACC2HTF5</accession>
<dbReference type="EMBL" id="JAPHNI010001194">
    <property type="protein sequence ID" value="KAJ8106354.1"/>
    <property type="molecule type" value="Genomic_DNA"/>
</dbReference>
<keyword evidence="2" id="KW-1185">Reference proteome</keyword>
<organism evidence="1 2">
    <name type="scientific">Boeremia exigua</name>
    <dbReference type="NCBI Taxonomy" id="749465"/>
    <lineage>
        <taxon>Eukaryota</taxon>
        <taxon>Fungi</taxon>
        <taxon>Dikarya</taxon>
        <taxon>Ascomycota</taxon>
        <taxon>Pezizomycotina</taxon>
        <taxon>Dothideomycetes</taxon>
        <taxon>Pleosporomycetidae</taxon>
        <taxon>Pleosporales</taxon>
        <taxon>Pleosporineae</taxon>
        <taxon>Didymellaceae</taxon>
        <taxon>Boeremia</taxon>
    </lineage>
</organism>
<comment type="caution">
    <text evidence="1">The sequence shown here is derived from an EMBL/GenBank/DDBJ whole genome shotgun (WGS) entry which is preliminary data.</text>
</comment>
<name>A0ACC2HTF5_9PLEO</name>
<sequence>MTRSSTSHFVFIVVLHVTIVDSAVADGIHDAASSSVSDSCIKIRRRSARGSYSETAPRRPTAVRTFAPFQVQVYNYQSTTHIEALAALKAHHEGALQKRIAVRQEHLGGLKKDDESFWLWGGAMLEEPIREGDAAPPKMKGSAMLIGAKTREEVEKRLKEDVYVNGGVWDMSKVQIIPFKSAIRKAL</sequence>
<dbReference type="Proteomes" id="UP001153331">
    <property type="component" value="Unassembled WGS sequence"/>
</dbReference>
<evidence type="ECO:0000313" key="1">
    <source>
        <dbReference type="EMBL" id="KAJ8106354.1"/>
    </source>
</evidence>
<protein>
    <submittedName>
        <fullName evidence="1">Uncharacterized protein</fullName>
    </submittedName>
</protein>
<proteinExistence type="predicted"/>
<gene>
    <name evidence="1" type="ORF">OPT61_g9593</name>
</gene>